<dbReference type="Pfam" id="PF01852">
    <property type="entry name" value="START"/>
    <property type="match status" value="1"/>
</dbReference>
<feature type="domain" description="START" evidence="2">
    <location>
        <begin position="43"/>
        <end position="243"/>
    </location>
</feature>
<dbReference type="Gene3D" id="3.30.530.20">
    <property type="match status" value="1"/>
</dbReference>
<accession>A0A6P8J2T4</accession>
<sequence>MTTPSSYSTWPIRKSKSCPSVHGTLRHEPQPYVSYNPIHGTDIEKLLSLESEIHENWTKVKKTKDAEVWRRNSTNPNTPPITKAVLHLEGVPYEIAVKYITDWEQRRNWDKTFAVIDILERIGNFKVIYCSFKMPLFCNKREMVLACLERHDFDQRCHIQAMCSILHPSVPQVVQTKTIRAESFISGIIVRPINDGLESSKVTVITQIDLRGKAPQGIKNNYLAGNPIKWMQMLKKYHAKHKDDVDRKVSEASDQSFEKHADQSQSSQSGSPDKSYKTSNSVDNITD</sequence>
<dbReference type="InterPro" id="IPR023393">
    <property type="entry name" value="START-like_dom_sf"/>
</dbReference>
<organism evidence="3 4">
    <name type="scientific">Actinia tenebrosa</name>
    <name type="common">Australian red waratah sea anemone</name>
    <dbReference type="NCBI Taxonomy" id="6105"/>
    <lineage>
        <taxon>Eukaryota</taxon>
        <taxon>Metazoa</taxon>
        <taxon>Cnidaria</taxon>
        <taxon>Anthozoa</taxon>
        <taxon>Hexacorallia</taxon>
        <taxon>Actiniaria</taxon>
        <taxon>Actiniidae</taxon>
        <taxon>Actinia</taxon>
    </lineage>
</organism>
<dbReference type="PROSITE" id="PS50848">
    <property type="entry name" value="START"/>
    <property type="match status" value="1"/>
</dbReference>
<feature type="compositionally biased region" description="Polar residues" evidence="1">
    <location>
        <begin position="277"/>
        <end position="287"/>
    </location>
</feature>
<gene>
    <name evidence="4" type="primary">LOC116306451</name>
</gene>
<dbReference type="PANTHER" id="PTHR19308">
    <property type="entry name" value="PHOSPHATIDYLCHOLINE TRANSFER PROTEIN"/>
    <property type="match status" value="1"/>
</dbReference>
<dbReference type="CDD" id="cd00177">
    <property type="entry name" value="START"/>
    <property type="match status" value="1"/>
</dbReference>
<dbReference type="GO" id="GO:0005737">
    <property type="term" value="C:cytoplasm"/>
    <property type="evidence" value="ECO:0007669"/>
    <property type="project" value="UniProtKB-ARBA"/>
</dbReference>
<dbReference type="InterPro" id="IPR051213">
    <property type="entry name" value="START_lipid_transfer"/>
</dbReference>
<protein>
    <submittedName>
        <fullName evidence="4">Uncharacterized protein LOC116306451</fullName>
    </submittedName>
</protein>
<evidence type="ECO:0000313" key="4">
    <source>
        <dbReference type="RefSeq" id="XP_031572378.1"/>
    </source>
</evidence>
<dbReference type="Proteomes" id="UP000515163">
    <property type="component" value="Unplaced"/>
</dbReference>
<proteinExistence type="predicted"/>
<dbReference type="InterPro" id="IPR002913">
    <property type="entry name" value="START_lipid-bd_dom"/>
</dbReference>
<dbReference type="GO" id="GO:0008289">
    <property type="term" value="F:lipid binding"/>
    <property type="evidence" value="ECO:0007669"/>
    <property type="project" value="InterPro"/>
</dbReference>
<dbReference type="KEGG" id="aten:116306451"/>
<dbReference type="PANTHER" id="PTHR19308:SF14">
    <property type="entry name" value="START DOMAIN-CONTAINING PROTEIN"/>
    <property type="match status" value="1"/>
</dbReference>
<reference evidence="4" key="1">
    <citation type="submission" date="2025-08" db="UniProtKB">
        <authorList>
            <consortium name="RefSeq"/>
        </authorList>
    </citation>
    <scope>IDENTIFICATION</scope>
    <source>
        <tissue evidence="4">Tentacle</tissue>
    </source>
</reference>
<dbReference type="SMART" id="SM00234">
    <property type="entry name" value="START"/>
    <property type="match status" value="1"/>
</dbReference>
<evidence type="ECO:0000259" key="2">
    <source>
        <dbReference type="PROSITE" id="PS50848"/>
    </source>
</evidence>
<name>A0A6P8J2T4_ACTTE</name>
<feature type="compositionally biased region" description="Basic and acidic residues" evidence="1">
    <location>
        <begin position="242"/>
        <end position="262"/>
    </location>
</feature>
<feature type="region of interest" description="Disordered" evidence="1">
    <location>
        <begin position="242"/>
        <end position="287"/>
    </location>
</feature>
<dbReference type="RefSeq" id="XP_031572378.1">
    <property type="nucleotide sequence ID" value="XM_031716518.1"/>
</dbReference>
<dbReference type="AlphaFoldDB" id="A0A6P8J2T4"/>
<dbReference type="FunCoup" id="A0A6P8J2T4">
    <property type="interactions" value="610"/>
</dbReference>
<dbReference type="InParanoid" id="A0A6P8J2T4"/>
<dbReference type="OrthoDB" id="5403181at2759"/>
<evidence type="ECO:0000256" key="1">
    <source>
        <dbReference type="SAM" id="MobiDB-lite"/>
    </source>
</evidence>
<dbReference type="SUPFAM" id="SSF55961">
    <property type="entry name" value="Bet v1-like"/>
    <property type="match status" value="1"/>
</dbReference>
<keyword evidence="3" id="KW-1185">Reference proteome</keyword>
<evidence type="ECO:0000313" key="3">
    <source>
        <dbReference type="Proteomes" id="UP000515163"/>
    </source>
</evidence>
<dbReference type="GeneID" id="116306451"/>